<name>A0AAW0KSV0_QUESU</name>
<evidence type="ECO:0000313" key="1">
    <source>
        <dbReference type="EMBL" id="KAK7842462.1"/>
    </source>
</evidence>
<proteinExistence type="predicted"/>
<dbReference type="AlphaFoldDB" id="A0AAW0KSV0"/>
<protein>
    <submittedName>
        <fullName evidence="1">Uncharacterized protein</fullName>
    </submittedName>
</protein>
<keyword evidence="2" id="KW-1185">Reference proteome</keyword>
<sequence length="124" mass="14857">MDFEKFMVNDEETGGYVCILGRYSPKYHSKVALKHFHLEDLLTTERFQTQAMEVKEKVFSKFLKYGDKLFGDDDTDDTSDENFIKMRSEWDSFKHDLERFVVILFENERERERKHGLEASMIKL</sequence>
<evidence type="ECO:0000313" key="2">
    <source>
        <dbReference type="Proteomes" id="UP000237347"/>
    </source>
</evidence>
<gene>
    <name evidence="1" type="ORF">CFP56_013707</name>
</gene>
<dbReference type="EMBL" id="PKMF04000220">
    <property type="protein sequence ID" value="KAK7842462.1"/>
    <property type="molecule type" value="Genomic_DNA"/>
</dbReference>
<dbReference type="Proteomes" id="UP000237347">
    <property type="component" value="Unassembled WGS sequence"/>
</dbReference>
<organism evidence="1 2">
    <name type="scientific">Quercus suber</name>
    <name type="common">Cork oak</name>
    <dbReference type="NCBI Taxonomy" id="58331"/>
    <lineage>
        <taxon>Eukaryota</taxon>
        <taxon>Viridiplantae</taxon>
        <taxon>Streptophyta</taxon>
        <taxon>Embryophyta</taxon>
        <taxon>Tracheophyta</taxon>
        <taxon>Spermatophyta</taxon>
        <taxon>Magnoliopsida</taxon>
        <taxon>eudicotyledons</taxon>
        <taxon>Gunneridae</taxon>
        <taxon>Pentapetalae</taxon>
        <taxon>rosids</taxon>
        <taxon>fabids</taxon>
        <taxon>Fagales</taxon>
        <taxon>Fagaceae</taxon>
        <taxon>Quercus</taxon>
    </lineage>
</organism>
<accession>A0AAW0KSV0</accession>
<reference evidence="1 2" key="1">
    <citation type="journal article" date="2018" name="Sci. Data">
        <title>The draft genome sequence of cork oak.</title>
        <authorList>
            <person name="Ramos A.M."/>
            <person name="Usie A."/>
            <person name="Barbosa P."/>
            <person name="Barros P.M."/>
            <person name="Capote T."/>
            <person name="Chaves I."/>
            <person name="Simoes F."/>
            <person name="Abreu I."/>
            <person name="Carrasquinho I."/>
            <person name="Faro C."/>
            <person name="Guimaraes J.B."/>
            <person name="Mendonca D."/>
            <person name="Nobrega F."/>
            <person name="Rodrigues L."/>
            <person name="Saibo N.J.M."/>
            <person name="Varela M.C."/>
            <person name="Egas C."/>
            <person name="Matos J."/>
            <person name="Miguel C.M."/>
            <person name="Oliveira M.M."/>
            <person name="Ricardo C.P."/>
            <person name="Goncalves S."/>
        </authorList>
    </citation>
    <scope>NUCLEOTIDE SEQUENCE [LARGE SCALE GENOMIC DNA]</scope>
    <source>
        <strain evidence="2">cv. HL8</strain>
    </source>
</reference>
<comment type="caution">
    <text evidence="1">The sequence shown here is derived from an EMBL/GenBank/DDBJ whole genome shotgun (WGS) entry which is preliminary data.</text>
</comment>